<keyword evidence="2" id="KW-0560">Oxidoreductase</keyword>
<dbReference type="PANTHER" id="PTHR43639">
    <property type="entry name" value="OXIDOREDUCTASE, SHORT-CHAIN DEHYDROGENASE/REDUCTASE FAMILY (AFU_ORTHOLOGUE AFUA_5G02870)"/>
    <property type="match status" value="1"/>
</dbReference>
<keyword evidence="4" id="KW-1185">Reference proteome</keyword>
<organism evidence="3 4">
    <name type="scientific">Pseudonocardia humida</name>
    <dbReference type="NCBI Taxonomy" id="2800819"/>
    <lineage>
        <taxon>Bacteria</taxon>
        <taxon>Bacillati</taxon>
        <taxon>Actinomycetota</taxon>
        <taxon>Actinomycetes</taxon>
        <taxon>Pseudonocardiales</taxon>
        <taxon>Pseudonocardiaceae</taxon>
        <taxon>Pseudonocardia</taxon>
    </lineage>
</organism>
<dbReference type="EMBL" id="JAGSOV010000017">
    <property type="protein sequence ID" value="MCO1655029.1"/>
    <property type="molecule type" value="Genomic_DNA"/>
</dbReference>
<evidence type="ECO:0000313" key="4">
    <source>
        <dbReference type="Proteomes" id="UP001165283"/>
    </source>
</evidence>
<dbReference type="InterPro" id="IPR036291">
    <property type="entry name" value="NAD(P)-bd_dom_sf"/>
</dbReference>
<comment type="caution">
    <text evidence="3">The sequence shown here is derived from an EMBL/GenBank/DDBJ whole genome shotgun (WGS) entry which is preliminary data.</text>
</comment>
<dbReference type="Proteomes" id="UP001165283">
    <property type="component" value="Unassembled WGS sequence"/>
</dbReference>
<evidence type="ECO:0000313" key="3">
    <source>
        <dbReference type="EMBL" id="MCO1655029.1"/>
    </source>
</evidence>
<dbReference type="PANTHER" id="PTHR43639:SF1">
    <property type="entry name" value="SHORT-CHAIN DEHYDROGENASE_REDUCTASE FAMILY PROTEIN"/>
    <property type="match status" value="1"/>
</dbReference>
<dbReference type="Pfam" id="PF13561">
    <property type="entry name" value="adh_short_C2"/>
    <property type="match status" value="1"/>
</dbReference>
<dbReference type="PRINTS" id="PR00081">
    <property type="entry name" value="GDHRDH"/>
</dbReference>
<reference evidence="3" key="1">
    <citation type="submission" date="2021-04" db="EMBL/GenBank/DDBJ databases">
        <title>Pseudonocardia sp. nov., isolated from sandy soil of mangrove forest.</title>
        <authorList>
            <person name="Zan Z."/>
            <person name="Huang R."/>
            <person name="Liu W."/>
        </authorList>
    </citation>
    <scope>NUCLEOTIDE SEQUENCE</scope>
    <source>
        <strain evidence="3">S2-4</strain>
    </source>
</reference>
<evidence type="ECO:0000256" key="1">
    <source>
        <dbReference type="ARBA" id="ARBA00006484"/>
    </source>
</evidence>
<dbReference type="SUPFAM" id="SSF51735">
    <property type="entry name" value="NAD(P)-binding Rossmann-fold domains"/>
    <property type="match status" value="1"/>
</dbReference>
<protein>
    <submittedName>
        <fullName evidence="3">SDR family oxidoreductase</fullName>
    </submittedName>
</protein>
<dbReference type="InterPro" id="IPR002347">
    <property type="entry name" value="SDR_fam"/>
</dbReference>
<name>A0ABT0ZWA5_9PSEU</name>
<dbReference type="NCBIfam" id="NF009389">
    <property type="entry name" value="PRK12748.1"/>
    <property type="match status" value="1"/>
</dbReference>
<dbReference type="Gene3D" id="3.40.50.720">
    <property type="entry name" value="NAD(P)-binding Rossmann-like Domain"/>
    <property type="match status" value="1"/>
</dbReference>
<comment type="similarity">
    <text evidence="1">Belongs to the short-chain dehydrogenases/reductases (SDR) family.</text>
</comment>
<sequence length="253" mass="26410">MRAPVAIVTGVGRRVGIGTAIARRLAADGVDLLIQSWPAHDAGQPWGADPGWPAPLFEELRAGGRSVVHVEADFADPDAPRRVVAAAVERFGGVDVLVANHARSSDQDLEQLTAAEIDLSFAVNTRATLLLVKEFAARHGGTHPGRVVMMTSGQHRGPMPGELPYIASKGALHQLTASLAAHLAPRGITVNTVNPGATDTGWADPAVHRAVLDVEPMGRWGTPEDAARLIGWLVGPDAGWVTGEVINSTGGGP</sequence>
<dbReference type="CDD" id="cd05233">
    <property type="entry name" value="SDR_c"/>
    <property type="match status" value="1"/>
</dbReference>
<accession>A0ABT0ZWA5</accession>
<evidence type="ECO:0000256" key="2">
    <source>
        <dbReference type="ARBA" id="ARBA00023002"/>
    </source>
</evidence>
<dbReference type="RefSeq" id="WP_252436770.1">
    <property type="nucleotide sequence ID" value="NZ_JAGSOV010000017.1"/>
</dbReference>
<proteinExistence type="inferred from homology"/>
<gene>
    <name evidence="3" type="ORF">KDL28_08155</name>
</gene>